<dbReference type="InterPro" id="IPR005821">
    <property type="entry name" value="Ion_trans_dom"/>
</dbReference>
<feature type="non-terminal residue" evidence="17">
    <location>
        <position position="235"/>
    </location>
</feature>
<keyword evidence="8 15" id="KW-1133">Transmembrane helix</keyword>
<evidence type="ECO:0000256" key="6">
    <source>
        <dbReference type="ARBA" id="ARBA00022837"/>
    </source>
</evidence>
<evidence type="ECO:0000256" key="15">
    <source>
        <dbReference type="SAM" id="Phobius"/>
    </source>
</evidence>
<gene>
    <name evidence="17" type="ORF">X801_00256</name>
</gene>
<evidence type="ECO:0000313" key="17">
    <source>
        <dbReference type="EMBL" id="OON23830.1"/>
    </source>
</evidence>
<dbReference type="GO" id="GO:0005891">
    <property type="term" value="C:voltage-gated calcium channel complex"/>
    <property type="evidence" value="ECO:0007669"/>
    <property type="project" value="InterPro"/>
</dbReference>
<dbReference type="Gene3D" id="1.10.287.70">
    <property type="match status" value="1"/>
</dbReference>
<keyword evidence="2" id="KW-0813">Transport</keyword>
<sequence length="235" mass="26908">QTPLNTGGRSQSDKRAKIYPCDQLTRQKQVWPTSMEKLTFQAHPILNPFRATLINVKVTLLACSFRVVRFGQLILLFTVNPDRLPLSLPNRANLAPCTPQNLASSTSGARTQPGAFVCPENYTCKGHWEGPNYGITSFDNIGFAMLTVFQCITMEGWTDILYHTDDAIGDRFNYLYFIPLIILGSFFMLNLVLGVLSGEFAKERERVEKRRAFLKLRRQQQTEKEFNGYMDWIQR</sequence>
<comment type="subcellular location">
    <subcellularLocation>
        <location evidence="1 14">Membrane</location>
        <topology evidence="1 14">Multi-pass membrane protein</topology>
    </subcellularLocation>
</comment>
<reference evidence="17 18" key="1">
    <citation type="submission" date="2015-03" db="EMBL/GenBank/DDBJ databases">
        <title>Draft genome of the nematode, Opisthorchis viverrini.</title>
        <authorList>
            <person name="Mitreva M."/>
        </authorList>
    </citation>
    <scope>NUCLEOTIDE SEQUENCE [LARGE SCALE GENOMIC DNA]</scope>
    <source>
        <strain evidence="17">Khon Kaen</strain>
    </source>
</reference>
<evidence type="ECO:0000313" key="18">
    <source>
        <dbReference type="Proteomes" id="UP000243686"/>
    </source>
</evidence>
<evidence type="ECO:0000256" key="7">
    <source>
        <dbReference type="ARBA" id="ARBA00022882"/>
    </source>
</evidence>
<feature type="transmembrane region" description="Helical" evidence="15">
    <location>
        <begin position="174"/>
        <end position="196"/>
    </location>
</feature>
<dbReference type="GO" id="GO:0008331">
    <property type="term" value="F:high voltage-gated calcium channel activity"/>
    <property type="evidence" value="ECO:0007669"/>
    <property type="project" value="TreeGrafter"/>
</dbReference>
<dbReference type="EMBL" id="KV891483">
    <property type="protein sequence ID" value="OON23830.1"/>
    <property type="molecule type" value="Genomic_DNA"/>
</dbReference>
<evidence type="ECO:0000256" key="13">
    <source>
        <dbReference type="PIRSR" id="PIRSR602077-1"/>
    </source>
</evidence>
<evidence type="ECO:0000256" key="1">
    <source>
        <dbReference type="ARBA" id="ARBA00004141"/>
    </source>
</evidence>
<evidence type="ECO:0000256" key="2">
    <source>
        <dbReference type="ARBA" id="ARBA00022448"/>
    </source>
</evidence>
<feature type="domain" description="Ion transport" evidence="16">
    <location>
        <begin position="83"/>
        <end position="206"/>
    </location>
</feature>
<evidence type="ECO:0000256" key="3">
    <source>
        <dbReference type="ARBA" id="ARBA00022568"/>
    </source>
</evidence>
<evidence type="ECO:0000256" key="8">
    <source>
        <dbReference type="ARBA" id="ARBA00022989"/>
    </source>
</evidence>
<proteinExistence type="inferred from homology"/>
<dbReference type="InterPro" id="IPR050599">
    <property type="entry name" value="VDCC_alpha-1_subunit"/>
</dbReference>
<comment type="similarity">
    <text evidence="14">Belongs to the calcium channel alpha-1 subunit (TC 1.A.1.11) family.</text>
</comment>
<name>A0A1S8XAS8_OPIVI</name>
<feature type="non-terminal residue" evidence="17">
    <location>
        <position position="1"/>
    </location>
</feature>
<dbReference type="InterPro" id="IPR002077">
    <property type="entry name" value="VDCCAlpha1"/>
</dbReference>
<accession>A0A1S8XAS8</accession>
<keyword evidence="4 14" id="KW-0107">Calcium channel</keyword>
<dbReference type="PANTHER" id="PTHR45628:SF7">
    <property type="entry name" value="VOLTAGE-DEPENDENT CALCIUM CHANNEL TYPE A SUBUNIT ALPHA-1"/>
    <property type="match status" value="1"/>
</dbReference>
<dbReference type="AlphaFoldDB" id="A0A1S8XAS8"/>
<keyword evidence="9" id="KW-0406">Ion transport</keyword>
<evidence type="ECO:0000256" key="5">
    <source>
        <dbReference type="ARBA" id="ARBA00022692"/>
    </source>
</evidence>
<dbReference type="GO" id="GO:0046872">
    <property type="term" value="F:metal ion binding"/>
    <property type="evidence" value="ECO:0007669"/>
    <property type="project" value="UniProtKB-KW"/>
</dbReference>
<protein>
    <submittedName>
        <fullName evidence="17">Transporter, cation channel family protein</fullName>
    </submittedName>
</protein>
<evidence type="ECO:0000256" key="4">
    <source>
        <dbReference type="ARBA" id="ARBA00022673"/>
    </source>
</evidence>
<evidence type="ECO:0000256" key="9">
    <source>
        <dbReference type="ARBA" id="ARBA00023065"/>
    </source>
</evidence>
<evidence type="ECO:0000256" key="11">
    <source>
        <dbReference type="ARBA" id="ARBA00023180"/>
    </source>
</evidence>
<evidence type="ECO:0000256" key="14">
    <source>
        <dbReference type="RuleBase" id="RU003808"/>
    </source>
</evidence>
<dbReference type="GO" id="GO:0098703">
    <property type="term" value="P:calcium ion import across plasma membrane"/>
    <property type="evidence" value="ECO:0007669"/>
    <property type="project" value="TreeGrafter"/>
</dbReference>
<dbReference type="Pfam" id="PF00520">
    <property type="entry name" value="Ion_trans"/>
    <property type="match status" value="1"/>
</dbReference>
<keyword evidence="3 14" id="KW-0109">Calcium transport</keyword>
<evidence type="ECO:0000256" key="12">
    <source>
        <dbReference type="ARBA" id="ARBA00023303"/>
    </source>
</evidence>
<dbReference type="PRINTS" id="PR00167">
    <property type="entry name" value="CACHANNEL"/>
</dbReference>
<keyword evidence="13" id="KW-0479">Metal-binding</keyword>
<dbReference type="Gene3D" id="6.10.250.2500">
    <property type="match status" value="1"/>
</dbReference>
<keyword evidence="11" id="KW-0325">Glycoprotein</keyword>
<dbReference type="SUPFAM" id="SSF81324">
    <property type="entry name" value="Voltage-gated potassium channels"/>
    <property type="match status" value="1"/>
</dbReference>
<organism evidence="17 18">
    <name type="scientific">Opisthorchis viverrini</name>
    <name type="common">Southeast Asian liver fluke</name>
    <dbReference type="NCBI Taxonomy" id="6198"/>
    <lineage>
        <taxon>Eukaryota</taxon>
        <taxon>Metazoa</taxon>
        <taxon>Spiralia</taxon>
        <taxon>Lophotrochozoa</taxon>
        <taxon>Platyhelminthes</taxon>
        <taxon>Trematoda</taxon>
        <taxon>Digenea</taxon>
        <taxon>Opisthorchiida</taxon>
        <taxon>Opisthorchiata</taxon>
        <taxon>Opisthorchiidae</taxon>
        <taxon>Opisthorchis</taxon>
    </lineage>
</organism>
<evidence type="ECO:0000256" key="10">
    <source>
        <dbReference type="ARBA" id="ARBA00023136"/>
    </source>
</evidence>
<keyword evidence="5 15" id="KW-0812">Transmembrane</keyword>
<dbReference type="FunFam" id="1.10.287.70:FF:000007">
    <property type="entry name" value="Voltage-dependent L-type calcium channel subunit alpha"/>
    <property type="match status" value="1"/>
</dbReference>
<keyword evidence="6 13" id="KW-0106">Calcium</keyword>
<dbReference type="PANTHER" id="PTHR45628">
    <property type="entry name" value="VOLTAGE-DEPENDENT CALCIUM CHANNEL TYPE A SUBUNIT ALPHA-1"/>
    <property type="match status" value="1"/>
</dbReference>
<dbReference type="Proteomes" id="UP000243686">
    <property type="component" value="Unassembled WGS sequence"/>
</dbReference>
<keyword evidence="18" id="KW-1185">Reference proteome</keyword>
<evidence type="ECO:0000259" key="16">
    <source>
        <dbReference type="Pfam" id="PF00520"/>
    </source>
</evidence>
<keyword evidence="10 15" id="KW-0472">Membrane</keyword>
<feature type="binding site" evidence="13">
    <location>
        <position position="155"/>
    </location>
    <ligand>
        <name>Ca(2+)</name>
        <dbReference type="ChEBI" id="CHEBI:29108"/>
    </ligand>
</feature>
<keyword evidence="7 14" id="KW-0851">Voltage-gated channel</keyword>
<keyword evidence="12" id="KW-0407">Ion channel</keyword>